<dbReference type="OrthoDB" id="7205533at2"/>
<keyword evidence="3" id="KW-1185">Reference proteome</keyword>
<keyword evidence="2" id="KW-0808">Transferase</keyword>
<dbReference type="CDD" id="cd04301">
    <property type="entry name" value="NAT_SF"/>
    <property type="match status" value="1"/>
</dbReference>
<reference evidence="2 3" key="1">
    <citation type="submission" date="2016-10" db="EMBL/GenBank/DDBJ databases">
        <authorList>
            <person name="de Groot N.N."/>
        </authorList>
    </citation>
    <scope>NUCLEOTIDE SEQUENCE [LARGE SCALE GENOMIC DNA]</scope>
    <source>
        <strain evidence="2 3">B25</strain>
    </source>
</reference>
<proteinExistence type="predicted"/>
<dbReference type="AlphaFoldDB" id="A0A1H9D3B5"/>
<evidence type="ECO:0000313" key="3">
    <source>
        <dbReference type="Proteomes" id="UP000182360"/>
    </source>
</evidence>
<evidence type="ECO:0000259" key="1">
    <source>
        <dbReference type="PROSITE" id="PS51186"/>
    </source>
</evidence>
<dbReference type="RefSeq" id="WP_074641596.1">
    <property type="nucleotide sequence ID" value="NZ_FOFU01000002.1"/>
</dbReference>
<name>A0A1H9D3B5_9SPIR</name>
<dbReference type="InterPro" id="IPR000182">
    <property type="entry name" value="GNAT_dom"/>
</dbReference>
<dbReference type="PROSITE" id="PS51186">
    <property type="entry name" value="GNAT"/>
    <property type="match status" value="1"/>
</dbReference>
<dbReference type="Gene3D" id="3.40.630.30">
    <property type="match status" value="1"/>
</dbReference>
<organism evidence="2 3">
    <name type="scientific">Treponema bryantii</name>
    <dbReference type="NCBI Taxonomy" id="163"/>
    <lineage>
        <taxon>Bacteria</taxon>
        <taxon>Pseudomonadati</taxon>
        <taxon>Spirochaetota</taxon>
        <taxon>Spirochaetia</taxon>
        <taxon>Spirochaetales</taxon>
        <taxon>Treponemataceae</taxon>
        <taxon>Treponema</taxon>
    </lineage>
</organism>
<evidence type="ECO:0000313" key="2">
    <source>
        <dbReference type="EMBL" id="SEQ07847.1"/>
    </source>
</evidence>
<feature type="domain" description="N-acetyltransferase" evidence="1">
    <location>
        <begin position="8"/>
        <end position="167"/>
    </location>
</feature>
<dbReference type="EMBL" id="FOFU01000002">
    <property type="protein sequence ID" value="SEQ07847.1"/>
    <property type="molecule type" value="Genomic_DNA"/>
</dbReference>
<dbReference type="Proteomes" id="UP000182360">
    <property type="component" value="Unassembled WGS sequence"/>
</dbReference>
<sequence>MKFYKETITKENIKDYKCLIDSIRYICSFNGYDSDFEYDADIKNPSIPENGVLENNHFIGFRLTESKEPCVYVQYYEKFMSADTIFLGDFFEDKKFHGKGYGKEIYTLLETEWKNSGFNRIVLNVDLKNSAAILFWIKMGFKNIDFSFQSNENETEKFYMLRLSKNI</sequence>
<dbReference type="InterPro" id="IPR016181">
    <property type="entry name" value="Acyl_CoA_acyltransferase"/>
</dbReference>
<dbReference type="GO" id="GO:0016747">
    <property type="term" value="F:acyltransferase activity, transferring groups other than amino-acyl groups"/>
    <property type="evidence" value="ECO:0007669"/>
    <property type="project" value="InterPro"/>
</dbReference>
<dbReference type="Pfam" id="PF00583">
    <property type="entry name" value="Acetyltransf_1"/>
    <property type="match status" value="1"/>
</dbReference>
<protein>
    <submittedName>
        <fullName evidence="2">Acetyltransferase (GNAT) family protein</fullName>
    </submittedName>
</protein>
<accession>A0A1H9D3B5</accession>
<dbReference type="SUPFAM" id="SSF55729">
    <property type="entry name" value="Acyl-CoA N-acyltransferases (Nat)"/>
    <property type="match status" value="1"/>
</dbReference>
<gene>
    <name evidence="2" type="ORF">SAMN04487977_102415</name>
</gene>